<name>A0A7U6QZ70_9FUSO</name>
<dbReference type="AlphaFoldDB" id="A0A7U6QZ70"/>
<organism evidence="2 3">
    <name type="scientific">Leptotrichia wadei</name>
    <dbReference type="NCBI Taxonomy" id="157687"/>
    <lineage>
        <taxon>Bacteria</taxon>
        <taxon>Fusobacteriati</taxon>
        <taxon>Fusobacteriota</taxon>
        <taxon>Fusobacteriia</taxon>
        <taxon>Fusobacteriales</taxon>
        <taxon>Leptotrichiaceae</taxon>
        <taxon>Leptotrichia</taxon>
    </lineage>
</organism>
<protein>
    <submittedName>
        <fullName evidence="2">Uncharacterized protein</fullName>
    </submittedName>
</protein>
<gene>
    <name evidence="2" type="ORF">JCM16777_1243</name>
</gene>
<keyword evidence="1" id="KW-0472">Membrane</keyword>
<sequence>MLKKIMLIVLITIIALSFKLLVINNIFVPEAFYWDIFSNDWKNRDYRIEWEAGCKIIEIGKKGKYYYGRVVSGGVTLYKPGKYDYSKCEDEYFLIDSSESLSSNLAFNGGIYYKKKEKILNITKEYKVKKPYNFFMFSILR</sequence>
<dbReference type="EMBL" id="AP019829">
    <property type="protein sequence ID" value="BBM42993.1"/>
    <property type="molecule type" value="Genomic_DNA"/>
</dbReference>
<evidence type="ECO:0000313" key="3">
    <source>
        <dbReference type="Proteomes" id="UP000321943"/>
    </source>
</evidence>
<accession>A0A7U6QZ70</accession>
<proteinExistence type="predicted"/>
<evidence type="ECO:0000256" key="1">
    <source>
        <dbReference type="SAM" id="Phobius"/>
    </source>
</evidence>
<keyword evidence="1" id="KW-0812">Transmembrane</keyword>
<dbReference type="RefSeq" id="WP_018497866.1">
    <property type="nucleotide sequence ID" value="NZ_AP019829.2"/>
</dbReference>
<evidence type="ECO:0000313" key="2">
    <source>
        <dbReference type="EMBL" id="BBM42993.1"/>
    </source>
</evidence>
<dbReference type="GeneID" id="84804565"/>
<reference evidence="2 3" key="1">
    <citation type="submission" date="2019-07" db="EMBL/GenBank/DDBJ databases">
        <title>Complete Genome Sequence of Leptotrichia wadei Strain JCM16777.</title>
        <authorList>
            <person name="Watanabe S."/>
            <person name="Cui L."/>
        </authorList>
    </citation>
    <scope>NUCLEOTIDE SEQUENCE [LARGE SCALE GENOMIC DNA]</scope>
    <source>
        <strain evidence="2 3">JCM16777</strain>
    </source>
</reference>
<keyword evidence="1" id="KW-1133">Transmembrane helix</keyword>
<dbReference type="Proteomes" id="UP000321943">
    <property type="component" value="Chromosome"/>
</dbReference>
<feature type="transmembrane region" description="Helical" evidence="1">
    <location>
        <begin position="7"/>
        <end position="28"/>
    </location>
</feature>
<dbReference type="KEGG" id="lwd:JCM16777_1243"/>